<dbReference type="EMBL" id="KZ819672">
    <property type="protein sequence ID" value="PWN26132.1"/>
    <property type="molecule type" value="Genomic_DNA"/>
</dbReference>
<evidence type="ECO:0000256" key="1">
    <source>
        <dbReference type="ARBA" id="ARBA00038414"/>
    </source>
</evidence>
<accession>A0A316ULG2</accession>
<dbReference type="Pfam" id="PF01177">
    <property type="entry name" value="Asp_Glu_race"/>
    <property type="match status" value="1"/>
</dbReference>
<dbReference type="Gene3D" id="3.40.50.12500">
    <property type="match status" value="1"/>
</dbReference>
<feature type="region of interest" description="Disordered" evidence="2">
    <location>
        <begin position="197"/>
        <end position="237"/>
    </location>
</feature>
<evidence type="ECO:0000256" key="2">
    <source>
        <dbReference type="SAM" id="MobiDB-lite"/>
    </source>
</evidence>
<feature type="region of interest" description="Disordered" evidence="2">
    <location>
        <begin position="144"/>
        <end position="183"/>
    </location>
</feature>
<feature type="compositionally biased region" description="Low complexity" evidence="2">
    <location>
        <begin position="197"/>
        <end position="220"/>
    </location>
</feature>
<dbReference type="PANTHER" id="PTHR28047:SF5">
    <property type="entry name" value="PROTEIN DCG1"/>
    <property type="match status" value="1"/>
</dbReference>
<protein>
    <recommendedName>
        <fullName evidence="5">BED-type domain-containing protein</fullName>
    </recommendedName>
</protein>
<dbReference type="RefSeq" id="XP_025360744.1">
    <property type="nucleotide sequence ID" value="XM_025509297.1"/>
</dbReference>
<dbReference type="InterPro" id="IPR052186">
    <property type="entry name" value="Hydantoin_racemase-like"/>
</dbReference>
<dbReference type="GO" id="GO:0047661">
    <property type="term" value="F:amino-acid racemase activity"/>
    <property type="evidence" value="ECO:0007669"/>
    <property type="project" value="InterPro"/>
</dbReference>
<dbReference type="InterPro" id="IPR053714">
    <property type="entry name" value="Iso_Racemase_Enz_sf"/>
</dbReference>
<dbReference type="PANTHER" id="PTHR28047">
    <property type="entry name" value="PROTEIN DCG1"/>
    <property type="match status" value="1"/>
</dbReference>
<feature type="compositionally biased region" description="Basic and acidic residues" evidence="2">
    <location>
        <begin position="1"/>
        <end position="15"/>
    </location>
</feature>
<sequence length="534" mass="54727">MTEEHQHRSPERSEYDLPSFTSHSHSHSRTQDSPSSTSTASLSASVSRDPSHPPPSSSSAPAAAKKPRTTTVWNHYSERVPISETHWEVKCLNCGTSYRIKRDGSTGTSTLHKHQKLCASRSAAAAAAAAVGAGGVGGGLRLPGVTAGGSGSPGPSSSRHHHHHQQHQHDYATGLAGGGHVLPNSIPAQALQDFLRAAQQQNQSQAHAQAQAAHQAQSHSSHAHADHAQPSTSSSAGTNGIHALGVAGEFDVAAAAEAASLAYGGATGAGESNANGNGNGAAAASPGGGGENAGTVDLLILNPNSSDSITLGLRHHLEPLRPPSVRLTYTTGPPSSPASISDPPTSILSAQTSFDALLSTPSLLETKSGVLVCCFSSHPLVGMIRHQWPELNCMHILDAAVGHALACGASSFGILTTGRAMLPDIDAGVLSYLGGVSSRYKGSIATELGVLELGDPSLRGHVEKRIKSEAARLVVERGAEAIILGCAGMAGMEGLVLQGVAEAGGDDRRVWVIDGAKAGVLLLEGLGRGRYRGE</sequence>
<name>A0A316ULG2_9BASI</name>
<dbReference type="GeneID" id="37031120"/>
<evidence type="ECO:0000313" key="3">
    <source>
        <dbReference type="EMBL" id="PWN26132.1"/>
    </source>
</evidence>
<evidence type="ECO:0008006" key="5">
    <source>
        <dbReference type="Google" id="ProtNLM"/>
    </source>
</evidence>
<dbReference type="AlphaFoldDB" id="A0A316ULG2"/>
<organism evidence="3 4">
    <name type="scientific">Jaminaea rosea</name>
    <dbReference type="NCBI Taxonomy" id="1569628"/>
    <lineage>
        <taxon>Eukaryota</taxon>
        <taxon>Fungi</taxon>
        <taxon>Dikarya</taxon>
        <taxon>Basidiomycota</taxon>
        <taxon>Ustilaginomycotina</taxon>
        <taxon>Exobasidiomycetes</taxon>
        <taxon>Microstromatales</taxon>
        <taxon>Microstromatales incertae sedis</taxon>
        <taxon>Jaminaea</taxon>
    </lineage>
</organism>
<dbReference type="STRING" id="1569628.A0A316ULG2"/>
<keyword evidence="4" id="KW-1185">Reference proteome</keyword>
<evidence type="ECO:0000313" key="4">
    <source>
        <dbReference type="Proteomes" id="UP000245884"/>
    </source>
</evidence>
<feature type="compositionally biased region" description="Low complexity" evidence="2">
    <location>
        <begin position="33"/>
        <end position="47"/>
    </location>
</feature>
<comment type="similarity">
    <text evidence="1">Belongs to the HyuE racemase family.</text>
</comment>
<dbReference type="OrthoDB" id="412018at2759"/>
<proteinExistence type="inferred from homology"/>
<reference evidence="3 4" key="1">
    <citation type="journal article" date="2018" name="Mol. Biol. Evol.">
        <title>Broad Genomic Sampling Reveals a Smut Pathogenic Ancestry of the Fungal Clade Ustilaginomycotina.</title>
        <authorList>
            <person name="Kijpornyongpan T."/>
            <person name="Mondo S.J."/>
            <person name="Barry K."/>
            <person name="Sandor L."/>
            <person name="Lee J."/>
            <person name="Lipzen A."/>
            <person name="Pangilinan J."/>
            <person name="LaButti K."/>
            <person name="Hainaut M."/>
            <person name="Henrissat B."/>
            <person name="Grigoriev I.V."/>
            <person name="Spatafora J.W."/>
            <person name="Aime M.C."/>
        </authorList>
    </citation>
    <scope>NUCLEOTIDE SEQUENCE [LARGE SCALE GENOMIC DNA]</scope>
    <source>
        <strain evidence="3 4">MCA 5214</strain>
    </source>
</reference>
<dbReference type="InterPro" id="IPR015942">
    <property type="entry name" value="Asp/Glu/hydantoin_racemase"/>
</dbReference>
<feature type="region of interest" description="Disordered" evidence="2">
    <location>
        <begin position="1"/>
        <end position="69"/>
    </location>
</feature>
<gene>
    <name evidence="3" type="ORF">BDZ90DRAFT_280672</name>
</gene>
<dbReference type="Proteomes" id="UP000245884">
    <property type="component" value="Unassembled WGS sequence"/>
</dbReference>